<accession>A0A918C706</accession>
<dbReference type="RefSeq" id="WP_189090541.1">
    <property type="nucleotide sequence ID" value="NZ_BMQL01000011.1"/>
</dbReference>
<evidence type="ECO:0000313" key="2">
    <source>
        <dbReference type="Proteomes" id="UP000603865"/>
    </source>
</evidence>
<evidence type="ECO:0000313" key="1">
    <source>
        <dbReference type="EMBL" id="GGR09896.1"/>
    </source>
</evidence>
<sequence>MMQRTVMVRARILDEIQASPHRVVLIYGPLAYGKSVVMRQLAEVLSDRVRCIAESGMSSEQILASVTKAAGAETLTAIPLPPSGTLTVLIEQAYLLDQAVMAQLLSLMLQGPKHLHWVVELRSLRIPGLQMVMGSLLIVGPEELRFQADELLAWQPQLAGQLKKLSDDFGGWPFVAAHATLPIFDEDELFQDLIATLPPDLQGALRTLQTGADWETFSARHPAWVVTLLQAGLPVFEQRRVLVPLPALQTFLQQLPPQTYGSFDQMYLVLQSTFHEKGALAVVPLLSVIEWDTLTRAQRHLLITLTQDIPLSILPSGVLDGLAYTAAQSGHLERATQMAQWQIDQRQATFGSFEALMIVAEHRQNTFPRYMEYLQRCQQLAHTTRDHFRVHIQQAYAHHMKQEAKQMLVSVREARKYTEELVHRKVVCEQFEVLAYSQLSDMQGIERAYKRASALMESRSTPEFRDMQSWVAESFKDAGRYREGLRILDEAYPEVAPGDSSASSAFGTFNRALLHMELGEYTQALIYMQQARERLERAQRKMSLIMPLTFTVWLLWRTHAELAIIEQAVDELRRSVAEYWSSPWQESEAASFLPVAEGVLAMAQHQPQRALEHFSAVRTKNAEMYDTVLLAWIMVCQLHYDAGSLERGHLEQLLSFSQSRLTGNDAALAMYGVRHHRQLLEFCAEQGWETSRLQTALLRGSVRVLQLNELQVEESVWQDGGLLKLTPFERVTLAYLFSQQRAVAVTPEQLKRDLFQAWGLGTIKSHLSHLRAKLRRDAPEVLPLLTGQRRSSLQVAVQSDLLPSSQELPLSVHLRHLRALDAYEKLEGEWIREVRERIAHQARQAVTRLPSSQQLRGRLELLLLLPDDPQVMQSLLSLPSPPGWLIDLLERLNQKPKYRTELLAAALVDAEKFSYQQP</sequence>
<dbReference type="SUPFAM" id="SSF48452">
    <property type="entry name" value="TPR-like"/>
    <property type="match status" value="1"/>
</dbReference>
<comment type="caution">
    <text evidence="1">The sequence shown here is derived from an EMBL/GenBank/DDBJ whole genome shotgun (WGS) entry which is preliminary data.</text>
</comment>
<dbReference type="EMBL" id="BMQL01000011">
    <property type="protein sequence ID" value="GGR09896.1"/>
    <property type="molecule type" value="Genomic_DNA"/>
</dbReference>
<reference evidence="1" key="2">
    <citation type="submission" date="2020-09" db="EMBL/GenBank/DDBJ databases">
        <authorList>
            <person name="Sun Q."/>
            <person name="Ohkuma M."/>
        </authorList>
    </citation>
    <scope>NUCLEOTIDE SEQUENCE</scope>
    <source>
        <strain evidence="1">JCM 31311</strain>
    </source>
</reference>
<dbReference type="SUPFAM" id="SSF52540">
    <property type="entry name" value="P-loop containing nucleoside triphosphate hydrolases"/>
    <property type="match status" value="1"/>
</dbReference>
<gene>
    <name evidence="1" type="ORF">GCM10008957_23330</name>
</gene>
<protein>
    <submittedName>
        <fullName evidence="1">Uncharacterized protein</fullName>
    </submittedName>
</protein>
<proteinExistence type="predicted"/>
<dbReference type="Proteomes" id="UP000603865">
    <property type="component" value="Unassembled WGS sequence"/>
</dbReference>
<dbReference type="Gene3D" id="1.25.40.10">
    <property type="entry name" value="Tetratricopeptide repeat domain"/>
    <property type="match status" value="1"/>
</dbReference>
<dbReference type="InterPro" id="IPR011990">
    <property type="entry name" value="TPR-like_helical_dom_sf"/>
</dbReference>
<keyword evidence="2" id="KW-1185">Reference proteome</keyword>
<organism evidence="1 2">
    <name type="scientific">Deinococcus ruber</name>
    <dbReference type="NCBI Taxonomy" id="1848197"/>
    <lineage>
        <taxon>Bacteria</taxon>
        <taxon>Thermotogati</taxon>
        <taxon>Deinococcota</taxon>
        <taxon>Deinococci</taxon>
        <taxon>Deinococcales</taxon>
        <taxon>Deinococcaceae</taxon>
        <taxon>Deinococcus</taxon>
    </lineage>
</organism>
<dbReference type="AlphaFoldDB" id="A0A918C706"/>
<dbReference type="InterPro" id="IPR027417">
    <property type="entry name" value="P-loop_NTPase"/>
</dbReference>
<reference evidence="1" key="1">
    <citation type="journal article" date="2014" name="Int. J. Syst. Evol. Microbiol.">
        <title>Complete genome sequence of Corynebacterium casei LMG S-19264T (=DSM 44701T), isolated from a smear-ripened cheese.</title>
        <authorList>
            <consortium name="US DOE Joint Genome Institute (JGI-PGF)"/>
            <person name="Walter F."/>
            <person name="Albersmeier A."/>
            <person name="Kalinowski J."/>
            <person name="Ruckert C."/>
        </authorList>
    </citation>
    <scope>NUCLEOTIDE SEQUENCE</scope>
    <source>
        <strain evidence="1">JCM 31311</strain>
    </source>
</reference>
<name>A0A918C706_9DEIO</name>